<proteinExistence type="predicted"/>
<evidence type="ECO:0000256" key="1">
    <source>
        <dbReference type="SAM" id="MobiDB-lite"/>
    </source>
</evidence>
<evidence type="ECO:0000313" key="3">
    <source>
        <dbReference type="Proteomes" id="UP001215712"/>
    </source>
</evidence>
<reference evidence="2" key="2">
    <citation type="submission" date="2023-01" db="EMBL/GenBank/DDBJ databases">
        <authorList>
            <person name="Petersen C."/>
        </authorList>
    </citation>
    <scope>NUCLEOTIDE SEQUENCE</scope>
    <source>
        <strain evidence="2">IBT 17514</strain>
    </source>
</reference>
<protein>
    <submittedName>
        <fullName evidence="2">Uncharacterized protein</fullName>
    </submittedName>
</protein>
<feature type="compositionally biased region" description="Low complexity" evidence="1">
    <location>
        <begin position="1"/>
        <end position="10"/>
    </location>
</feature>
<dbReference type="AlphaFoldDB" id="A0AAD6HRD8"/>
<name>A0AAD6HRD8_9EURO</name>
<evidence type="ECO:0000313" key="2">
    <source>
        <dbReference type="EMBL" id="KAJ5732819.1"/>
    </source>
</evidence>
<dbReference type="PANTHER" id="PTHR24198:SF165">
    <property type="entry name" value="ANKYRIN REPEAT-CONTAINING PROTEIN-RELATED"/>
    <property type="match status" value="1"/>
</dbReference>
<dbReference type="InterPro" id="IPR036770">
    <property type="entry name" value="Ankyrin_rpt-contain_sf"/>
</dbReference>
<feature type="region of interest" description="Disordered" evidence="1">
    <location>
        <begin position="1"/>
        <end position="20"/>
    </location>
</feature>
<dbReference type="PANTHER" id="PTHR24198">
    <property type="entry name" value="ANKYRIN REPEAT AND PROTEIN KINASE DOMAIN-CONTAINING PROTEIN"/>
    <property type="match status" value="1"/>
</dbReference>
<dbReference type="Gene3D" id="1.25.40.20">
    <property type="entry name" value="Ankyrin repeat-containing domain"/>
    <property type="match status" value="1"/>
</dbReference>
<dbReference type="EMBL" id="JAQJAN010000004">
    <property type="protein sequence ID" value="KAJ5732819.1"/>
    <property type="molecule type" value="Genomic_DNA"/>
</dbReference>
<accession>A0AAD6HRD8</accession>
<organism evidence="2 3">
    <name type="scientific">Penicillium malachiteum</name>
    <dbReference type="NCBI Taxonomy" id="1324776"/>
    <lineage>
        <taxon>Eukaryota</taxon>
        <taxon>Fungi</taxon>
        <taxon>Dikarya</taxon>
        <taxon>Ascomycota</taxon>
        <taxon>Pezizomycotina</taxon>
        <taxon>Eurotiomycetes</taxon>
        <taxon>Eurotiomycetidae</taxon>
        <taxon>Eurotiales</taxon>
        <taxon>Aspergillaceae</taxon>
        <taxon>Penicillium</taxon>
    </lineage>
</organism>
<gene>
    <name evidence="2" type="ORF">N7493_004300</name>
</gene>
<keyword evidence="3" id="KW-1185">Reference proteome</keyword>
<sequence>MSSAQQQQMMVAHQPSHNRSISPEQLQRLLGAHWQRISPEERQNMIKAQGQRLPYDHTMFPEQRQHIMKAREQQMQTMIVKQRERSQGQPSLGVMETVPQPGEPRGARWYELPFEEPSDLHWLPGEKPGYIISLEKACQEGSVPDIQAVINSNHISTIKLYKALLITLNAGHFDASAYLLENGARIVGSTARNILFAPVTSQIPLFKLLIQHGWDINKAEKVEDLLLPHVSIVTNLQLLEWFLAHGANPNVGWRTAEPTRKAGLDDNYCAALECAARTGSIEAVRMLIDAGACVSNGTPLHSRLGLFLQVPIHILGESLLVRNLILG</sequence>
<reference evidence="2" key="1">
    <citation type="journal article" date="2023" name="IMA Fungus">
        <title>Comparative genomic study of the Penicillium genus elucidates a diverse pangenome and 15 lateral gene transfer events.</title>
        <authorList>
            <person name="Petersen C."/>
            <person name="Sorensen T."/>
            <person name="Nielsen M.R."/>
            <person name="Sondergaard T.E."/>
            <person name="Sorensen J.L."/>
            <person name="Fitzpatrick D.A."/>
            <person name="Frisvad J.C."/>
            <person name="Nielsen K.L."/>
        </authorList>
    </citation>
    <scope>NUCLEOTIDE SEQUENCE</scope>
    <source>
        <strain evidence="2">IBT 17514</strain>
    </source>
</reference>
<comment type="caution">
    <text evidence="2">The sequence shown here is derived from an EMBL/GenBank/DDBJ whole genome shotgun (WGS) entry which is preliminary data.</text>
</comment>
<dbReference type="SUPFAM" id="SSF48403">
    <property type="entry name" value="Ankyrin repeat"/>
    <property type="match status" value="1"/>
</dbReference>
<dbReference type="Proteomes" id="UP001215712">
    <property type="component" value="Unassembled WGS sequence"/>
</dbReference>